<accession>A0A1J6HJY6</accession>
<protein>
    <submittedName>
        <fullName evidence="2">Uncharacterized protein</fullName>
    </submittedName>
</protein>
<evidence type="ECO:0000313" key="3">
    <source>
        <dbReference type="Proteomes" id="UP000182985"/>
    </source>
</evidence>
<name>A0A1J6HJY6_9HYPH</name>
<proteinExistence type="predicted"/>
<dbReference type="EMBL" id="MOEC01000013">
    <property type="protein sequence ID" value="OIS92801.1"/>
    <property type="molecule type" value="Genomic_DNA"/>
</dbReference>
<dbReference type="Proteomes" id="UP000182985">
    <property type="component" value="Unassembled WGS sequence"/>
</dbReference>
<sequence length="96" mass="11351">MFLRESKSSSDQFYGSYERKSECAQNEARYQNIEVFFLDLHYGKCRTFCEPACFSITMNVLGLWARPHLLKQVVWLLCQKYHSRIFTLLSGLLRCV</sequence>
<comment type="caution">
    <text evidence="2">The sequence shown here is derived from an EMBL/GenBank/DDBJ whole genome shotgun (WGS) entry which is preliminary data.</text>
</comment>
<evidence type="ECO:0000313" key="2">
    <source>
        <dbReference type="EMBL" id="OIS92801.1"/>
    </source>
</evidence>
<keyword evidence="3" id="KW-1185">Reference proteome</keyword>
<organism evidence="2 3">
    <name type="scientific">Brucella cytisi</name>
    <dbReference type="NCBI Taxonomy" id="407152"/>
    <lineage>
        <taxon>Bacteria</taxon>
        <taxon>Pseudomonadati</taxon>
        <taxon>Pseudomonadota</taxon>
        <taxon>Alphaproteobacteria</taxon>
        <taxon>Hyphomicrobiales</taxon>
        <taxon>Brucellaceae</taxon>
        <taxon>Brucella/Ochrobactrum group</taxon>
        <taxon>Brucella</taxon>
    </lineage>
</organism>
<feature type="region of interest" description="Disordered" evidence="1">
    <location>
        <begin position="1"/>
        <end position="20"/>
    </location>
</feature>
<evidence type="ECO:0000256" key="1">
    <source>
        <dbReference type="SAM" id="MobiDB-lite"/>
    </source>
</evidence>
<gene>
    <name evidence="2" type="ORF">BLA27_13995</name>
</gene>
<reference evidence="2 3" key="1">
    <citation type="submission" date="2016-10" db="EMBL/GenBank/DDBJ databases">
        <title>The Draft Genome Sequence of the Potato Rhizosphere Bacteria Ochrobactrum sp. IPA7.2.</title>
        <authorList>
            <person name="Gogoleva N.E."/>
            <person name="Khlopko Y.A."/>
            <person name="Burygin G.L."/>
            <person name="Plotnikov A.O."/>
        </authorList>
    </citation>
    <scope>NUCLEOTIDE SEQUENCE [LARGE SCALE GENOMIC DNA]</scope>
    <source>
        <strain evidence="2 3">IPA7.2</strain>
    </source>
</reference>
<dbReference type="AlphaFoldDB" id="A0A1J6HJY6"/>